<sequence length="877" mass="98007">MKILLTILCAFVIGASASALLGRKKCTYGPSYWCSSIPNAKSCGAVKHCIKAVWEKQHVPEDTDSICKICVDMVGQARDQLESNETQEEIKEVFEGSCDLIPIKPVKIECKKLADGFIPELIEALASQMNPQVVCSTAGLCNSEKIDKMLEEFEAEKKSNLLSCDQCDNIGNVISHKFHTSTRDQILDGFLGFCGRLSSFSDACSSLILTYFNDIYDELSKSLNADAICHMSGVCSAKFHQHDDDSSAVKIETLSNVGFIKNKEAGEDVPCELCEQLIKHLRDMLVANTTELEFKTVLEGLCKQTKKSFQQECVSLVDQYYPIIYETLVNNLDANGACFMIGVCPKGNNQPFVAPSNPMLPVNQELPKRQKLGVNEKAIDLMPLPIDQLMGIKTIDQLQLVDGGEWCTVCQYFMHFIQEELSDAKNEDEIKNLVGKSCKKFPTKLAGECLSFIELYGDAIVALIVQEIDPREICPQLKMCPENIKDAEIIKIDEMDVQINEESKPTCPLCVLVVQETENYIKTEKTKESVKKALDKVCSRLPPKPQLQCTDFVQTYYDELLEKLLSDFSPKDVCTEMKLCPALIGDIDESSIKVGIDKIDNIPYVGGDIDTNEIPDYTINGQPINAQEIEESGECMLCVEVVGGAENKIRKGMKKEQIESILLRECSKFRAYEDVCDGFVKKNVDKIIELLANEMSPKQVCQQLSLCAKKPQDLEIDEAIIVNVFAVPSYPHSKLVRVPLQKNEVKKSVPPVADDPQCVVCEFVMTKLEAELKDKKTRDEIRTAVENICTKMPKSISKQCTKFVEEYADLIITLVDTVPPKEICQQMGLCPIQKKEQRLLGESECTWGPSHFCSNEKIAEACKATKYCQDRKLGMFA</sequence>
<dbReference type="OrthoDB" id="69496at2759"/>
<keyword evidence="6" id="KW-0325">Glycoprotein</keyword>
<dbReference type="InterPro" id="IPR007856">
    <property type="entry name" value="SapB_1"/>
</dbReference>
<feature type="domain" description="Saposin A-type" evidence="9">
    <location>
        <begin position="838"/>
        <end position="877"/>
    </location>
</feature>
<keyword evidence="5" id="KW-1015">Disulfide bond</keyword>
<dbReference type="InterPro" id="IPR008138">
    <property type="entry name" value="SapB_2"/>
</dbReference>
<evidence type="ECO:0000259" key="9">
    <source>
        <dbReference type="PROSITE" id="PS51110"/>
    </source>
</evidence>
<keyword evidence="11" id="KW-1185">Reference proteome</keyword>
<dbReference type="GO" id="GO:0005764">
    <property type="term" value="C:lysosome"/>
    <property type="evidence" value="ECO:0007669"/>
    <property type="project" value="InterPro"/>
</dbReference>
<dbReference type="InterPro" id="IPR003119">
    <property type="entry name" value="SAP_A"/>
</dbReference>
<protein>
    <submittedName>
        <fullName evidence="10">CLUMA_CG002523, isoform B</fullName>
    </submittedName>
</protein>
<gene>
    <name evidence="10" type="primary">putative Prosaposin</name>
    <name evidence="10" type="ORF">CLUMA_CG002523</name>
</gene>
<reference evidence="10 11" key="1">
    <citation type="submission" date="2015-04" db="EMBL/GenBank/DDBJ databases">
        <authorList>
            <person name="Syromyatnikov M.Y."/>
            <person name="Popov V.N."/>
        </authorList>
    </citation>
    <scope>NUCLEOTIDE SEQUENCE [LARGE SCALE GENOMIC DNA]</scope>
</reference>
<feature type="domain" description="Saposin A-type" evidence="9">
    <location>
        <begin position="19"/>
        <end position="59"/>
    </location>
</feature>
<keyword evidence="2" id="KW-0964">Secreted</keyword>
<evidence type="ECO:0000256" key="5">
    <source>
        <dbReference type="ARBA" id="ARBA00023157"/>
    </source>
</evidence>
<feature type="domain" description="Saposin B-type" evidence="8">
    <location>
        <begin position="267"/>
        <end position="348"/>
    </location>
</feature>
<dbReference type="EMBL" id="CVRI01000010">
    <property type="protein sequence ID" value="CRK89044.1"/>
    <property type="molecule type" value="Genomic_DNA"/>
</dbReference>
<evidence type="ECO:0000256" key="1">
    <source>
        <dbReference type="ARBA" id="ARBA00004613"/>
    </source>
</evidence>
<keyword evidence="3 7" id="KW-0732">Signal</keyword>
<feature type="chain" id="PRO_5012068605" evidence="7">
    <location>
        <begin position="18"/>
        <end position="877"/>
    </location>
</feature>
<dbReference type="PANTHER" id="PTHR11480">
    <property type="entry name" value="SAPOSIN-RELATED"/>
    <property type="match status" value="1"/>
</dbReference>
<keyword evidence="4" id="KW-0677">Repeat</keyword>
<feature type="domain" description="Saposin B-type" evidence="8">
    <location>
        <begin position="160"/>
        <end position="239"/>
    </location>
</feature>
<evidence type="ECO:0000256" key="4">
    <source>
        <dbReference type="ARBA" id="ARBA00022737"/>
    </source>
</evidence>
<feature type="domain" description="Saposin B-type" evidence="8">
    <location>
        <begin position="63"/>
        <end position="145"/>
    </location>
</feature>
<evidence type="ECO:0000313" key="11">
    <source>
        <dbReference type="Proteomes" id="UP000183832"/>
    </source>
</evidence>
<feature type="domain" description="Saposin B-type" evidence="8">
    <location>
        <begin position="754"/>
        <end position="834"/>
    </location>
</feature>
<dbReference type="FunFam" id="1.10.225.10:FF:000002">
    <property type="entry name" value="prosaposin isoform X2"/>
    <property type="match status" value="2"/>
</dbReference>
<dbReference type="PROSITE" id="PS51110">
    <property type="entry name" value="SAP_A"/>
    <property type="match status" value="2"/>
</dbReference>
<dbReference type="GO" id="GO:0006665">
    <property type="term" value="P:sphingolipid metabolic process"/>
    <property type="evidence" value="ECO:0007669"/>
    <property type="project" value="InterPro"/>
</dbReference>
<feature type="signal peptide" evidence="7">
    <location>
        <begin position="1"/>
        <end position="17"/>
    </location>
</feature>
<dbReference type="PROSITE" id="PS50015">
    <property type="entry name" value="SAP_B"/>
    <property type="match status" value="7"/>
</dbReference>
<dbReference type="Gene3D" id="1.10.225.10">
    <property type="entry name" value="Saposin-like"/>
    <property type="match status" value="7"/>
</dbReference>
<comment type="subcellular location">
    <subcellularLocation>
        <location evidence="1">Secreted</location>
    </subcellularLocation>
</comment>
<dbReference type="Pfam" id="PF02199">
    <property type="entry name" value="SapA"/>
    <property type="match status" value="2"/>
</dbReference>
<dbReference type="GO" id="GO:0016020">
    <property type="term" value="C:membrane"/>
    <property type="evidence" value="ECO:0007669"/>
    <property type="project" value="GOC"/>
</dbReference>
<dbReference type="SMART" id="SM00162">
    <property type="entry name" value="SAPA"/>
    <property type="match status" value="2"/>
</dbReference>
<feature type="domain" description="Saposin B-type" evidence="8">
    <location>
        <begin position="403"/>
        <end position="484"/>
    </location>
</feature>
<feature type="domain" description="Saposin B-type" evidence="8">
    <location>
        <begin position="503"/>
        <end position="584"/>
    </location>
</feature>
<dbReference type="AlphaFoldDB" id="A0A1J1HNS1"/>
<dbReference type="InterPro" id="IPR011001">
    <property type="entry name" value="Saposin-like"/>
</dbReference>
<evidence type="ECO:0000256" key="6">
    <source>
        <dbReference type="ARBA" id="ARBA00023180"/>
    </source>
</evidence>
<dbReference type="STRING" id="568069.A0A1J1HNS1"/>
<proteinExistence type="predicted"/>
<evidence type="ECO:0000259" key="8">
    <source>
        <dbReference type="PROSITE" id="PS50015"/>
    </source>
</evidence>
<dbReference type="InterPro" id="IPR051428">
    <property type="entry name" value="Sphingo_Act-Surfact_Prot"/>
</dbReference>
<dbReference type="PANTHER" id="PTHR11480:SF3">
    <property type="entry name" value="BCDNA.GH08312"/>
    <property type="match status" value="1"/>
</dbReference>
<feature type="domain" description="Saposin B-type" evidence="8">
    <location>
        <begin position="631"/>
        <end position="711"/>
    </location>
</feature>
<evidence type="ECO:0000256" key="3">
    <source>
        <dbReference type="ARBA" id="ARBA00022729"/>
    </source>
</evidence>
<name>A0A1J1HNS1_9DIPT</name>
<accession>A0A1J1HNS1</accession>
<evidence type="ECO:0000256" key="2">
    <source>
        <dbReference type="ARBA" id="ARBA00022525"/>
    </source>
</evidence>
<dbReference type="InterPro" id="IPR008139">
    <property type="entry name" value="SaposinB_dom"/>
</dbReference>
<dbReference type="Pfam" id="PF05184">
    <property type="entry name" value="SapB_1"/>
    <property type="match status" value="5"/>
</dbReference>
<evidence type="ECO:0000256" key="7">
    <source>
        <dbReference type="SAM" id="SignalP"/>
    </source>
</evidence>
<dbReference type="PRINTS" id="PR01797">
    <property type="entry name" value="SAPOSIN"/>
</dbReference>
<dbReference type="Pfam" id="PF03489">
    <property type="entry name" value="SapB_2"/>
    <property type="match status" value="7"/>
</dbReference>
<dbReference type="GO" id="GO:0005576">
    <property type="term" value="C:extracellular region"/>
    <property type="evidence" value="ECO:0007669"/>
    <property type="project" value="UniProtKB-SubCell"/>
</dbReference>
<dbReference type="Proteomes" id="UP000183832">
    <property type="component" value="Unassembled WGS sequence"/>
</dbReference>
<evidence type="ECO:0000313" key="10">
    <source>
        <dbReference type="EMBL" id="CRK89044.1"/>
    </source>
</evidence>
<dbReference type="SUPFAM" id="SSF47862">
    <property type="entry name" value="Saposin"/>
    <property type="match status" value="7"/>
</dbReference>
<dbReference type="SMART" id="SM00741">
    <property type="entry name" value="SapB"/>
    <property type="match status" value="7"/>
</dbReference>
<dbReference type="InterPro" id="IPR008373">
    <property type="entry name" value="Saposin"/>
</dbReference>
<organism evidence="10 11">
    <name type="scientific">Clunio marinus</name>
    <dbReference type="NCBI Taxonomy" id="568069"/>
    <lineage>
        <taxon>Eukaryota</taxon>
        <taxon>Metazoa</taxon>
        <taxon>Ecdysozoa</taxon>
        <taxon>Arthropoda</taxon>
        <taxon>Hexapoda</taxon>
        <taxon>Insecta</taxon>
        <taxon>Pterygota</taxon>
        <taxon>Neoptera</taxon>
        <taxon>Endopterygota</taxon>
        <taxon>Diptera</taxon>
        <taxon>Nematocera</taxon>
        <taxon>Chironomoidea</taxon>
        <taxon>Chironomidae</taxon>
        <taxon>Clunio</taxon>
    </lineage>
</organism>